<feature type="domain" description="Secretin/TonB short N-terminal" evidence="13">
    <location>
        <begin position="70"/>
        <end position="122"/>
    </location>
</feature>
<dbReference type="KEGG" id="pbt:ING2E5B_0334"/>
<dbReference type="InterPro" id="IPR008969">
    <property type="entry name" value="CarboxyPept-like_regulatory"/>
</dbReference>
<dbReference type="PROSITE" id="PS52016">
    <property type="entry name" value="TONB_DEPENDENT_REC_3"/>
    <property type="match status" value="1"/>
</dbReference>
<evidence type="ECO:0000259" key="13">
    <source>
        <dbReference type="SMART" id="SM00965"/>
    </source>
</evidence>
<keyword evidence="4" id="KW-0410">Iron transport</keyword>
<dbReference type="HOGENOM" id="CLU_004317_0_2_10"/>
<organism evidence="14 15">
    <name type="scientific">Fermentimonas caenicola</name>
    <dbReference type="NCBI Taxonomy" id="1562970"/>
    <lineage>
        <taxon>Bacteria</taxon>
        <taxon>Pseudomonadati</taxon>
        <taxon>Bacteroidota</taxon>
        <taxon>Bacteroidia</taxon>
        <taxon>Bacteroidales</taxon>
        <taxon>Dysgonomonadaceae</taxon>
        <taxon>Fermentimonas</taxon>
    </lineage>
</organism>
<dbReference type="InterPro" id="IPR039426">
    <property type="entry name" value="TonB-dep_rcpt-like"/>
</dbReference>
<dbReference type="SUPFAM" id="SSF49464">
    <property type="entry name" value="Carboxypeptidase regulatory domain-like"/>
    <property type="match status" value="1"/>
</dbReference>
<sequence>MNNNFIEGESPVDNLKHLLIIMRITFCFLFLGILLAQAAPGYSQETELNIDLKTASIQEILAEIESESNFRFIFDSNARKIIGKRVTLSDNTHKIEDILDEILTATGLTYKILDDQVVIYQNEVMQATKEIAKTITQIEQQKKRISGNITDQAGEAIIGANIIEVGTTNGTVTDIDGNYSLDVEDNATIQVSYIGYHDQTINTSGRTSINIVLVEDTKALDELVVIGYGTVRRGDVTTAVSTVSLDDLNERPIVSAAQAIQGKAAGVNVYRPSGTPGGEMVVRVRGTTSFNGSNDPLYVVDGVPVDNINFLSPTDISGIQILKDASSAAIYGSRAANGVVLITTKQASSEAKISATVQMGVSNVSNPIKSLNARQYKELIDEIRPGAIPEGTTDRTDWFKEVYGTGITQNYQLQVSDGNERLRYFVSAGYLDEQGVLSSAFFRRFNFRSNVESQIRKWLHFGVNVSYSDNTSNGVTTGQGSNRGGVVLAVVNLPTSALIRNESTGLYNRLFYGQNIANPIEEIENGRNNKNNENRLIGSANMTFTFSPQLNLKSTFTIDRRNGKITGFTPPSHGSDRDDWGNAWDTRNMNTLMVFDNVMTYKNTFNERHNLEVMAGSSWTDSQWSQSYINASHFKDSSIKTLNAANKIAWDNTGSNASQWGIFSLFGRVSYNFDSKYLMTFNVREDGSSKLHPDHRWGTFPSLSAAWRLSSEEFMEDADWVSDLKLRGGWGQTGNQSGIGDFAYLQRYNITRQAWFETGKTDALPLITQANLRTTDLKWETTNQFNVGVDATLFNDRLTLAMDWYYKRTEDMLMYVSLPSGAAAATQIVRNEGEMTNRGFEFSADSRNMTGKFSWDTNFNISFNRNRLESLELQQIYYAAETTQAFHQTRVVRNEPGRPLGGFYGYISDGVDPETGELMYRDINEDGRVTASDKTYIGDPNPLFTYGLTNTLSYKGFNLNIFLQGSIGNDIFNASKGDTEGMYDLKNQSVEVLKRWRTPGMITDIPKAGFNLQPSSYFVEDGSYLRVKDVSLSYNFRGNLLNRAGISRLQPFVTVSNLLTITKYSGMDPEVNQWGNSGAVQGIDWGTYPHSKTVVFGINLEF</sequence>
<dbReference type="InterPro" id="IPR023996">
    <property type="entry name" value="TonB-dep_OMP_SusC/RagA"/>
</dbReference>
<evidence type="ECO:0000256" key="9">
    <source>
        <dbReference type="ARBA" id="ARBA00023237"/>
    </source>
</evidence>
<keyword evidence="15" id="KW-1185">Reference proteome</keyword>
<dbReference type="Gene3D" id="3.55.50.30">
    <property type="match status" value="1"/>
</dbReference>
<dbReference type="Proteomes" id="UP000032417">
    <property type="component" value="Chromosome 1"/>
</dbReference>
<feature type="transmembrane region" description="Helical" evidence="12">
    <location>
        <begin position="20"/>
        <end position="39"/>
    </location>
</feature>
<evidence type="ECO:0000256" key="6">
    <source>
        <dbReference type="ARBA" id="ARBA00023004"/>
    </source>
</evidence>
<dbReference type="PATRIC" id="fig|1562970.3.peg.331"/>
<dbReference type="InterPro" id="IPR000531">
    <property type="entry name" value="Beta-barrel_TonB"/>
</dbReference>
<evidence type="ECO:0000256" key="10">
    <source>
        <dbReference type="PROSITE-ProRule" id="PRU01360"/>
    </source>
</evidence>
<keyword evidence="4" id="KW-0406">Ion transport</keyword>
<dbReference type="InterPro" id="IPR011662">
    <property type="entry name" value="Secretin/TonB_short_N"/>
</dbReference>
<reference evidence="14 15" key="1">
    <citation type="submission" date="2014-08" db="EMBL/GenBank/DDBJ databases">
        <authorList>
            <person name="Wibberg D."/>
        </authorList>
    </citation>
    <scope>NUCLEOTIDE SEQUENCE [LARGE SCALE GENOMIC DNA]</scope>
    <source>
        <strain evidence="15">ING2-E5B</strain>
    </source>
</reference>
<evidence type="ECO:0000256" key="8">
    <source>
        <dbReference type="ARBA" id="ARBA00023136"/>
    </source>
</evidence>
<dbReference type="NCBIfam" id="TIGR04057">
    <property type="entry name" value="SusC_RagA_signa"/>
    <property type="match status" value="1"/>
</dbReference>
<evidence type="ECO:0000256" key="1">
    <source>
        <dbReference type="ARBA" id="ARBA00004571"/>
    </source>
</evidence>
<dbReference type="NCBIfam" id="TIGR04056">
    <property type="entry name" value="OMP_RagA_SusC"/>
    <property type="match status" value="1"/>
</dbReference>
<keyword evidence="12" id="KW-1133">Transmembrane helix</keyword>
<evidence type="ECO:0000256" key="4">
    <source>
        <dbReference type="ARBA" id="ARBA00022496"/>
    </source>
</evidence>
<dbReference type="Gene3D" id="2.40.170.20">
    <property type="entry name" value="TonB-dependent receptor, beta-barrel domain"/>
    <property type="match status" value="1"/>
</dbReference>
<evidence type="ECO:0000256" key="5">
    <source>
        <dbReference type="ARBA" id="ARBA00022692"/>
    </source>
</evidence>
<dbReference type="SMART" id="SM00965">
    <property type="entry name" value="STN"/>
    <property type="match status" value="1"/>
</dbReference>
<protein>
    <recommendedName>
        <fullName evidence="13">Secretin/TonB short N-terminal domain-containing protein</fullName>
    </recommendedName>
</protein>
<dbReference type="EMBL" id="LN515532">
    <property type="protein sequence ID" value="CEA15103.1"/>
    <property type="molecule type" value="Genomic_DNA"/>
</dbReference>
<keyword evidence="2 10" id="KW-0813">Transport</keyword>
<dbReference type="InterPro" id="IPR023997">
    <property type="entry name" value="TonB-dep_OMP_SusC/RagA_CS"/>
</dbReference>
<dbReference type="GO" id="GO:0009279">
    <property type="term" value="C:cell outer membrane"/>
    <property type="evidence" value="ECO:0007669"/>
    <property type="project" value="UniProtKB-SubCell"/>
</dbReference>
<comment type="subcellular location">
    <subcellularLocation>
        <location evidence="1 10">Cell outer membrane</location>
        <topology evidence="1 10">Multi-pass membrane protein</topology>
    </subcellularLocation>
</comment>
<evidence type="ECO:0000256" key="3">
    <source>
        <dbReference type="ARBA" id="ARBA00022452"/>
    </source>
</evidence>
<evidence type="ECO:0000313" key="14">
    <source>
        <dbReference type="EMBL" id="CEA15103.1"/>
    </source>
</evidence>
<dbReference type="InterPro" id="IPR037066">
    <property type="entry name" value="Plug_dom_sf"/>
</dbReference>
<name>A0A098BY72_9BACT</name>
<comment type="similarity">
    <text evidence="10 11">Belongs to the TonB-dependent receptor family.</text>
</comment>
<dbReference type="Pfam" id="PF00593">
    <property type="entry name" value="TonB_dep_Rec_b-barrel"/>
    <property type="match status" value="1"/>
</dbReference>
<dbReference type="Gene3D" id="2.60.40.1120">
    <property type="entry name" value="Carboxypeptidase-like, regulatory domain"/>
    <property type="match status" value="1"/>
</dbReference>
<evidence type="ECO:0000256" key="11">
    <source>
        <dbReference type="RuleBase" id="RU003357"/>
    </source>
</evidence>
<dbReference type="FunFam" id="2.170.130.10:FF:000008">
    <property type="entry name" value="SusC/RagA family TonB-linked outer membrane protein"/>
    <property type="match status" value="1"/>
</dbReference>
<evidence type="ECO:0000256" key="2">
    <source>
        <dbReference type="ARBA" id="ARBA00022448"/>
    </source>
</evidence>
<keyword evidence="5 10" id="KW-0812">Transmembrane</keyword>
<evidence type="ECO:0000256" key="12">
    <source>
        <dbReference type="SAM" id="Phobius"/>
    </source>
</evidence>
<accession>A0A098BY72</accession>
<evidence type="ECO:0000313" key="15">
    <source>
        <dbReference type="Proteomes" id="UP000032417"/>
    </source>
</evidence>
<dbReference type="AlphaFoldDB" id="A0A098BY72"/>
<keyword evidence="6" id="KW-0408">Iron</keyword>
<dbReference type="GO" id="GO:0006826">
    <property type="term" value="P:iron ion transport"/>
    <property type="evidence" value="ECO:0007669"/>
    <property type="project" value="UniProtKB-KW"/>
</dbReference>
<dbReference type="InterPro" id="IPR036942">
    <property type="entry name" value="Beta-barrel_TonB_sf"/>
</dbReference>
<dbReference type="Pfam" id="PF13715">
    <property type="entry name" value="CarbopepD_reg_2"/>
    <property type="match status" value="1"/>
</dbReference>
<dbReference type="SUPFAM" id="SSF56935">
    <property type="entry name" value="Porins"/>
    <property type="match status" value="1"/>
</dbReference>
<evidence type="ECO:0000256" key="7">
    <source>
        <dbReference type="ARBA" id="ARBA00023077"/>
    </source>
</evidence>
<dbReference type="STRING" id="1562970.ING2E5B_0334"/>
<keyword evidence="7 11" id="KW-0798">TonB box</keyword>
<dbReference type="InterPro" id="IPR012910">
    <property type="entry name" value="Plug_dom"/>
</dbReference>
<keyword evidence="3 10" id="KW-1134">Transmembrane beta strand</keyword>
<proteinExistence type="inferred from homology"/>
<gene>
    <name evidence="14" type="ORF">ING2E5B_0334</name>
</gene>
<keyword evidence="9 10" id="KW-0998">Cell outer membrane</keyword>
<keyword evidence="8 10" id="KW-0472">Membrane</keyword>
<dbReference type="FunFam" id="2.60.40.1120:FF:000003">
    <property type="entry name" value="Outer membrane protein Omp121"/>
    <property type="match status" value="1"/>
</dbReference>
<dbReference type="Gene3D" id="2.170.130.10">
    <property type="entry name" value="TonB-dependent receptor, plug domain"/>
    <property type="match status" value="1"/>
</dbReference>
<dbReference type="Pfam" id="PF07715">
    <property type="entry name" value="Plug"/>
    <property type="match status" value="1"/>
</dbReference>